<evidence type="ECO:0000256" key="2">
    <source>
        <dbReference type="ARBA" id="ARBA00022801"/>
    </source>
</evidence>
<accession>A0A8D0EH72</accession>
<evidence type="ECO:0000313" key="5">
    <source>
        <dbReference type="Proteomes" id="UP000694551"/>
    </source>
</evidence>
<dbReference type="SUPFAM" id="SSF75304">
    <property type="entry name" value="Amidase signature (AS) enzymes"/>
    <property type="match status" value="1"/>
</dbReference>
<dbReference type="InterPro" id="IPR036928">
    <property type="entry name" value="AS_sf"/>
</dbReference>
<dbReference type="InterPro" id="IPR023631">
    <property type="entry name" value="Amidase_dom"/>
</dbReference>
<dbReference type="GO" id="GO:0009062">
    <property type="term" value="P:fatty acid catabolic process"/>
    <property type="evidence" value="ECO:0007669"/>
    <property type="project" value="TreeGrafter"/>
</dbReference>
<dbReference type="Gene3D" id="3.90.1300.10">
    <property type="entry name" value="Amidase signature (AS) domain"/>
    <property type="match status" value="1"/>
</dbReference>
<comment type="similarity">
    <text evidence="1">Belongs to the amidase family.</text>
</comment>
<dbReference type="Proteomes" id="UP000694551">
    <property type="component" value="Unplaced"/>
</dbReference>
<dbReference type="PANTHER" id="PTHR45847:SF3">
    <property type="entry name" value="FATTY-ACID AMIDE HYDROLASE 1"/>
    <property type="match status" value="1"/>
</dbReference>
<reference evidence="4" key="2">
    <citation type="submission" date="2025-09" db="UniProtKB">
        <authorList>
            <consortium name="Ensembl"/>
        </authorList>
    </citation>
    <scope>IDENTIFICATION</scope>
</reference>
<protein>
    <submittedName>
        <fullName evidence="4">Fatty acid amide hydrolase</fullName>
    </submittedName>
</protein>
<dbReference type="InterPro" id="IPR020556">
    <property type="entry name" value="Amidase_CS"/>
</dbReference>
<dbReference type="AlphaFoldDB" id="A0A8D0EH72"/>
<dbReference type="Pfam" id="PF01425">
    <property type="entry name" value="Amidase"/>
    <property type="match status" value="2"/>
</dbReference>
<proteinExistence type="inferred from homology"/>
<evidence type="ECO:0000256" key="1">
    <source>
        <dbReference type="ARBA" id="ARBA00009199"/>
    </source>
</evidence>
<evidence type="ECO:0000259" key="3">
    <source>
        <dbReference type="Pfam" id="PF01425"/>
    </source>
</evidence>
<organism evidence="4 5">
    <name type="scientific">Strix occidentalis caurina</name>
    <name type="common">northern spotted owl</name>
    <dbReference type="NCBI Taxonomy" id="311401"/>
    <lineage>
        <taxon>Eukaryota</taxon>
        <taxon>Metazoa</taxon>
        <taxon>Chordata</taxon>
        <taxon>Craniata</taxon>
        <taxon>Vertebrata</taxon>
        <taxon>Euteleostomi</taxon>
        <taxon>Archelosauria</taxon>
        <taxon>Archosauria</taxon>
        <taxon>Dinosauria</taxon>
        <taxon>Saurischia</taxon>
        <taxon>Theropoda</taxon>
        <taxon>Coelurosauria</taxon>
        <taxon>Aves</taxon>
        <taxon>Neognathae</taxon>
        <taxon>Neoaves</taxon>
        <taxon>Telluraves</taxon>
        <taxon>Strigiformes</taxon>
        <taxon>Strigidae</taxon>
        <taxon>Strix</taxon>
    </lineage>
</organism>
<dbReference type="GO" id="GO:0017064">
    <property type="term" value="F:fatty acid amide hydrolase activity"/>
    <property type="evidence" value="ECO:0007669"/>
    <property type="project" value="UniProtKB-EC"/>
</dbReference>
<keyword evidence="5" id="KW-1185">Reference proteome</keyword>
<keyword evidence="2" id="KW-0378">Hydrolase</keyword>
<feature type="domain" description="Amidase" evidence="3">
    <location>
        <begin position="332"/>
        <end position="436"/>
    </location>
</feature>
<feature type="domain" description="Amidase" evidence="3">
    <location>
        <begin position="28"/>
        <end position="298"/>
    </location>
</feature>
<name>A0A8D0EH72_STROC</name>
<evidence type="ECO:0000313" key="4">
    <source>
        <dbReference type="Ensembl" id="ENSSOCP00000000502.1"/>
    </source>
</evidence>
<dbReference type="PANTHER" id="PTHR45847">
    <property type="entry name" value="FATTY ACID AMIDE HYDROLASE"/>
    <property type="match status" value="1"/>
</dbReference>
<reference evidence="4" key="1">
    <citation type="submission" date="2025-08" db="UniProtKB">
        <authorList>
            <consortium name="Ensembl"/>
        </authorList>
    </citation>
    <scope>IDENTIFICATION</scope>
</reference>
<sequence>MLLSPLHLQMCWLTSKTRCPLSFSTSYLQESETQLRKAKLTGKLGLLYGVPVSIKDSIDCEGHDSTLGFIKNLNKPATEDSVVVQVLKRQGAIPFVKTNVPQSLISYDCKNLIFGQTFNPLLYTRSPGGSSGGEGALVGGGGSILGFGTDVGGSLRFPAAFCGICTLKPTGNRLSKKGIISGVLGQKAVVAAVGPMAKDVESLALCMRALLCEDMFSLDSTVPPLPFNEEVYSSMQPLRIGYYETDFFTMPSPAMRRAVRETKQLLEDAGHTLVPFELMNVDYVIFNLCVRGLFADGGWRAPKESLSQLPWDSTSTPLTTSVFPPQDFCHQFIAQWKKLNLDVMLCPMLGPALGIGYPEKLSVAVSYTMLYNALDFPVGVVPVTMVTDEDEEELKGYQGYFRDWWDRTLAKAFRGSVGLPVAVQCVALPWQEELCLRFMKEVETLILKKNRLV</sequence>
<dbReference type="GO" id="GO:0004040">
    <property type="term" value="F:amidase activity"/>
    <property type="evidence" value="ECO:0007669"/>
    <property type="project" value="TreeGrafter"/>
</dbReference>
<dbReference type="InterPro" id="IPR052096">
    <property type="entry name" value="Endocannabinoid_amidase"/>
</dbReference>
<dbReference type="PROSITE" id="PS00571">
    <property type="entry name" value="AMIDASES"/>
    <property type="match status" value="1"/>
</dbReference>
<dbReference type="Ensembl" id="ENSSOCT00000000514.1">
    <property type="protein sequence ID" value="ENSSOCP00000000502.1"/>
    <property type="gene ID" value="ENSSOCG00000000387.1"/>
</dbReference>